<accession>A0A084SV22</accession>
<keyword evidence="2" id="KW-0560">Oxidoreductase</keyword>
<dbReference type="SUPFAM" id="SSF53720">
    <property type="entry name" value="ALDH-like"/>
    <property type="match status" value="1"/>
</dbReference>
<dbReference type="AlphaFoldDB" id="A0A084SV22"/>
<protein>
    <recommendedName>
        <fullName evidence="3">Aldehyde dehydrogenase domain-containing protein</fullName>
    </recommendedName>
</protein>
<dbReference type="InterPro" id="IPR050740">
    <property type="entry name" value="Aldehyde_DH_Superfamily"/>
</dbReference>
<dbReference type="GO" id="GO:0016620">
    <property type="term" value="F:oxidoreductase activity, acting on the aldehyde or oxo group of donors, NAD or NADP as acceptor"/>
    <property type="evidence" value="ECO:0007669"/>
    <property type="project" value="InterPro"/>
</dbReference>
<dbReference type="PANTHER" id="PTHR43353">
    <property type="entry name" value="SUCCINATE-SEMIALDEHYDE DEHYDROGENASE, MITOCHONDRIAL"/>
    <property type="match status" value="1"/>
</dbReference>
<dbReference type="RefSeq" id="WP_043395312.1">
    <property type="nucleotide sequence ID" value="NZ_JPMI01000098.1"/>
</dbReference>
<evidence type="ECO:0000256" key="1">
    <source>
        <dbReference type="ARBA" id="ARBA00009986"/>
    </source>
</evidence>
<evidence type="ECO:0000256" key="2">
    <source>
        <dbReference type="ARBA" id="ARBA00023002"/>
    </source>
</evidence>
<reference evidence="4 5" key="1">
    <citation type="submission" date="2014-07" db="EMBL/GenBank/DDBJ databases">
        <title>Draft Genome Sequence of Gephyronic Acid Producer, Cystobacter violaceus Strain Cb vi76.</title>
        <authorList>
            <person name="Stevens D.C."/>
            <person name="Young J."/>
            <person name="Carmichael R."/>
            <person name="Tan J."/>
            <person name="Taylor R.E."/>
        </authorList>
    </citation>
    <scope>NUCLEOTIDE SEQUENCE [LARGE SCALE GENOMIC DNA]</scope>
    <source>
        <strain evidence="4 5">Cb vi76</strain>
    </source>
</reference>
<dbReference type="PANTHER" id="PTHR43353:SF5">
    <property type="entry name" value="SUCCINATE-SEMIALDEHYDE DEHYDROGENASE, MITOCHONDRIAL"/>
    <property type="match status" value="1"/>
</dbReference>
<dbReference type="InterPro" id="IPR015590">
    <property type="entry name" value="Aldehyde_DH_dom"/>
</dbReference>
<proteinExistence type="inferred from homology"/>
<dbReference type="Proteomes" id="UP000028547">
    <property type="component" value="Unassembled WGS sequence"/>
</dbReference>
<dbReference type="InterPro" id="IPR016161">
    <property type="entry name" value="Ald_DH/histidinol_DH"/>
</dbReference>
<dbReference type="Pfam" id="PF00171">
    <property type="entry name" value="Aldedh"/>
    <property type="match status" value="1"/>
</dbReference>
<dbReference type="InterPro" id="IPR016163">
    <property type="entry name" value="Ald_DH_C"/>
</dbReference>
<evidence type="ECO:0000313" key="4">
    <source>
        <dbReference type="EMBL" id="KFA92307.1"/>
    </source>
</evidence>
<organism evidence="4 5">
    <name type="scientific">Archangium violaceum Cb vi76</name>
    <dbReference type="NCBI Taxonomy" id="1406225"/>
    <lineage>
        <taxon>Bacteria</taxon>
        <taxon>Pseudomonadati</taxon>
        <taxon>Myxococcota</taxon>
        <taxon>Myxococcia</taxon>
        <taxon>Myxococcales</taxon>
        <taxon>Cystobacterineae</taxon>
        <taxon>Archangiaceae</taxon>
        <taxon>Archangium</taxon>
    </lineage>
</organism>
<name>A0A084SV22_9BACT</name>
<evidence type="ECO:0000313" key="5">
    <source>
        <dbReference type="Proteomes" id="UP000028547"/>
    </source>
</evidence>
<comment type="caution">
    <text evidence="4">The sequence shown here is derived from an EMBL/GenBank/DDBJ whole genome shotgun (WGS) entry which is preliminary data.</text>
</comment>
<comment type="similarity">
    <text evidence="1">Belongs to the aldehyde dehydrogenase family.</text>
</comment>
<dbReference type="Gene3D" id="3.40.309.10">
    <property type="entry name" value="Aldehyde Dehydrogenase, Chain A, domain 2"/>
    <property type="match status" value="1"/>
</dbReference>
<evidence type="ECO:0000259" key="3">
    <source>
        <dbReference type="Pfam" id="PF00171"/>
    </source>
</evidence>
<sequence>MWPLRGQSFYAPAVVYPVTGEMRLAHEEQFGPVIPVMVFDNDEEVVRFVVDSNFGQQLSLFGRDSERIGKFTTDFLF</sequence>
<feature type="domain" description="Aldehyde dehydrogenase" evidence="3">
    <location>
        <begin position="8"/>
        <end position="73"/>
    </location>
</feature>
<gene>
    <name evidence="4" type="ORF">Q664_15985</name>
</gene>
<dbReference type="EMBL" id="JPMI01000098">
    <property type="protein sequence ID" value="KFA92307.1"/>
    <property type="molecule type" value="Genomic_DNA"/>
</dbReference>